<proteinExistence type="predicted"/>
<dbReference type="InterPro" id="IPR016776">
    <property type="entry name" value="ApeP-like_dehydratase"/>
</dbReference>
<evidence type="ECO:0000313" key="2">
    <source>
        <dbReference type="Proteomes" id="UP000588068"/>
    </source>
</evidence>
<dbReference type="Gene3D" id="3.10.129.10">
    <property type="entry name" value="Hotdog Thioesterase"/>
    <property type="match status" value="1"/>
</dbReference>
<sequence length="143" mass="15445">MSTESEIGRERLEQLVPHAGSMCLLDRVLSHASDRIVCVADNHRDAAHPLRHGGRLAALHLAEYAAQATAVHGALVGTGTARPGMLAALRDLRLFIDRIDTLDTPLMITARRQLSQASGSLYEFEVRAGDRLLCQGRVAIALG</sequence>
<dbReference type="InterPro" id="IPR029069">
    <property type="entry name" value="HotDog_dom_sf"/>
</dbReference>
<evidence type="ECO:0000313" key="1">
    <source>
        <dbReference type="EMBL" id="MBB6093380.1"/>
    </source>
</evidence>
<protein>
    <submittedName>
        <fullName evidence="1">Putative hotdog family 3-hydroxylacyl-ACP dehydratase</fullName>
    </submittedName>
</protein>
<dbReference type="Proteomes" id="UP000588068">
    <property type="component" value="Unassembled WGS sequence"/>
</dbReference>
<comment type="caution">
    <text evidence="1">The sequence shown here is derived from an EMBL/GenBank/DDBJ whole genome shotgun (WGS) entry which is preliminary data.</text>
</comment>
<dbReference type="EMBL" id="JACHHZ010000002">
    <property type="protein sequence ID" value="MBB6093380.1"/>
    <property type="molecule type" value="Genomic_DNA"/>
</dbReference>
<gene>
    <name evidence="1" type="ORF">HNQ60_002258</name>
</gene>
<accession>A0A841HM77</accession>
<dbReference type="SUPFAM" id="SSF54637">
    <property type="entry name" value="Thioesterase/thiol ester dehydrase-isomerase"/>
    <property type="match status" value="1"/>
</dbReference>
<dbReference type="RefSeq" id="WP_184331653.1">
    <property type="nucleotide sequence ID" value="NZ_JACHHZ010000002.1"/>
</dbReference>
<dbReference type="Pfam" id="PF22817">
    <property type="entry name" value="ApeP-like"/>
    <property type="match status" value="1"/>
</dbReference>
<keyword evidence="2" id="KW-1185">Reference proteome</keyword>
<organism evidence="1 2">
    <name type="scientific">Povalibacter uvarum</name>
    <dbReference type="NCBI Taxonomy" id="732238"/>
    <lineage>
        <taxon>Bacteria</taxon>
        <taxon>Pseudomonadati</taxon>
        <taxon>Pseudomonadota</taxon>
        <taxon>Gammaproteobacteria</taxon>
        <taxon>Steroidobacterales</taxon>
        <taxon>Steroidobacteraceae</taxon>
        <taxon>Povalibacter</taxon>
    </lineage>
</organism>
<name>A0A841HM77_9GAMM</name>
<reference evidence="1 2" key="1">
    <citation type="submission" date="2020-08" db="EMBL/GenBank/DDBJ databases">
        <title>Genomic Encyclopedia of Type Strains, Phase IV (KMG-IV): sequencing the most valuable type-strain genomes for metagenomic binning, comparative biology and taxonomic classification.</title>
        <authorList>
            <person name="Goeker M."/>
        </authorList>
    </citation>
    <scope>NUCLEOTIDE SEQUENCE [LARGE SCALE GENOMIC DNA]</scope>
    <source>
        <strain evidence="1 2">DSM 26723</strain>
    </source>
</reference>
<dbReference type="AlphaFoldDB" id="A0A841HM77"/>